<evidence type="ECO:0000313" key="3">
    <source>
        <dbReference type="Proteomes" id="UP000831534"/>
    </source>
</evidence>
<keyword evidence="1" id="KW-0472">Membrane</keyword>
<keyword evidence="1" id="KW-0812">Transmembrane</keyword>
<feature type="transmembrane region" description="Helical" evidence="1">
    <location>
        <begin position="7"/>
        <end position="32"/>
    </location>
</feature>
<gene>
    <name evidence="2" type="ORF">LVJ77_01415</name>
</gene>
<dbReference type="EMBL" id="CP091521">
    <property type="protein sequence ID" value="UOP05010.1"/>
    <property type="molecule type" value="Genomic_DNA"/>
</dbReference>
<feature type="transmembrane region" description="Helical" evidence="1">
    <location>
        <begin position="123"/>
        <end position="148"/>
    </location>
</feature>
<dbReference type="SUPFAM" id="SSF103473">
    <property type="entry name" value="MFS general substrate transporter"/>
    <property type="match status" value="1"/>
</dbReference>
<organism evidence="2 3">
    <name type="scientific">Conchiformibius kuhniae</name>
    <dbReference type="NCBI Taxonomy" id="211502"/>
    <lineage>
        <taxon>Bacteria</taxon>
        <taxon>Pseudomonadati</taxon>
        <taxon>Pseudomonadota</taxon>
        <taxon>Betaproteobacteria</taxon>
        <taxon>Neisseriales</taxon>
        <taxon>Neisseriaceae</taxon>
        <taxon>Conchiformibius</taxon>
    </lineage>
</organism>
<sequence length="155" mass="16487">MENKKDIYASFSGLLMAFGGMIGGAVVWLAVFNGEPSALPYCLMLGWLLGLPAAWLTARSARKRGWRRGWRGCLKTVAFGAWWGAATTGGLVLLVVAYFLFTISNFDPHPLATATITDWIDFVIRAGLVVALSSVCGAVAAGILSLGLPKAEPPK</sequence>
<dbReference type="AlphaFoldDB" id="A0A8T9MT08"/>
<dbReference type="RefSeq" id="WP_027009138.1">
    <property type="nucleotide sequence ID" value="NZ_CP091521.1"/>
</dbReference>
<reference evidence="2" key="1">
    <citation type="journal article" date="2022" name="Res Sq">
        <title>Evolution of multicellular longitudinally dividing oral cavity symbionts (Neisseriaceae).</title>
        <authorList>
            <person name="Nyongesa S."/>
            <person name="Weber P."/>
            <person name="Bernet E."/>
            <person name="Pullido F."/>
            <person name="Nieckarz M."/>
            <person name="Delaby M."/>
            <person name="Nieves C."/>
            <person name="Viehboeck T."/>
            <person name="Krause N."/>
            <person name="Rivera-Millot A."/>
            <person name="Nakamura A."/>
            <person name="Vischer N."/>
            <person name="VanNieuwenhze M."/>
            <person name="Brun Y."/>
            <person name="Cava F."/>
            <person name="Bulgheresi S."/>
            <person name="Veyrier F."/>
        </authorList>
    </citation>
    <scope>NUCLEOTIDE SEQUENCE</scope>
    <source>
        <strain evidence="2">17694</strain>
    </source>
</reference>
<dbReference type="KEGG" id="ckh:LVJ77_01415"/>
<accession>A0A8T9MT08</accession>
<keyword evidence="3" id="KW-1185">Reference proteome</keyword>
<proteinExistence type="predicted"/>
<name>A0A8T9MT08_9NEIS</name>
<dbReference type="InterPro" id="IPR036259">
    <property type="entry name" value="MFS_trans_sf"/>
</dbReference>
<keyword evidence="1" id="KW-1133">Transmembrane helix</keyword>
<feature type="transmembrane region" description="Helical" evidence="1">
    <location>
        <begin position="38"/>
        <end position="58"/>
    </location>
</feature>
<protein>
    <submittedName>
        <fullName evidence="2">Uncharacterized protein</fullName>
    </submittedName>
</protein>
<feature type="transmembrane region" description="Helical" evidence="1">
    <location>
        <begin position="79"/>
        <end position="103"/>
    </location>
</feature>
<reference evidence="2" key="2">
    <citation type="submission" date="2024-09" db="EMBL/GenBank/DDBJ databases">
        <authorList>
            <person name="Veyrier F.J."/>
        </authorList>
    </citation>
    <scope>NUCLEOTIDE SEQUENCE</scope>
    <source>
        <strain evidence="2">17694</strain>
    </source>
</reference>
<evidence type="ECO:0000313" key="2">
    <source>
        <dbReference type="EMBL" id="UOP05010.1"/>
    </source>
</evidence>
<evidence type="ECO:0000256" key="1">
    <source>
        <dbReference type="SAM" id="Phobius"/>
    </source>
</evidence>
<dbReference type="Proteomes" id="UP000831534">
    <property type="component" value="Chromosome"/>
</dbReference>